<evidence type="ECO:0000256" key="10">
    <source>
        <dbReference type="ARBA" id="ARBA00023163"/>
    </source>
</evidence>
<dbReference type="SUPFAM" id="SSF82199">
    <property type="entry name" value="SET domain"/>
    <property type="match status" value="1"/>
</dbReference>
<dbReference type="PROSITE" id="PS50157">
    <property type="entry name" value="ZINC_FINGER_C2H2_2"/>
    <property type="match status" value="9"/>
</dbReference>
<evidence type="ECO:0000259" key="14">
    <source>
        <dbReference type="PROSITE" id="PS50157"/>
    </source>
</evidence>
<keyword evidence="3" id="KW-0479">Metal-binding</keyword>
<feature type="domain" description="C2H2-type" evidence="14">
    <location>
        <begin position="355"/>
        <end position="382"/>
    </location>
</feature>
<evidence type="ECO:0000256" key="6">
    <source>
        <dbReference type="ARBA" id="ARBA00022833"/>
    </source>
</evidence>
<dbReference type="SMART" id="SM00355">
    <property type="entry name" value="ZnF_C2H2"/>
    <property type="match status" value="9"/>
</dbReference>
<feature type="domain" description="SET" evidence="15">
    <location>
        <begin position="1"/>
        <end position="64"/>
    </location>
</feature>
<dbReference type="FunFam" id="3.30.160.60:FF:000110">
    <property type="entry name" value="Zinc finger protein-like"/>
    <property type="match status" value="1"/>
</dbReference>
<feature type="domain" description="C2H2-type" evidence="14">
    <location>
        <begin position="243"/>
        <end position="270"/>
    </location>
</feature>
<accession>A0A0D6E2D7</accession>
<dbReference type="FunFam" id="3.30.160.60:FF:002716">
    <property type="entry name" value="Zinc finger protein 212"/>
    <property type="match status" value="2"/>
</dbReference>
<gene>
    <name evidence="16" type="primary">9a</name>
    <name evidence="16" type="synonym">Pdu-Prdm7</name>
</gene>
<evidence type="ECO:0000256" key="5">
    <source>
        <dbReference type="ARBA" id="ARBA00022771"/>
    </source>
</evidence>
<dbReference type="InterPro" id="IPR036236">
    <property type="entry name" value="Znf_C2H2_sf"/>
</dbReference>
<dbReference type="EMBL" id="LN811426">
    <property type="protein sequence ID" value="CEP16108.1"/>
    <property type="molecule type" value="mRNA"/>
</dbReference>
<evidence type="ECO:0000256" key="1">
    <source>
        <dbReference type="ARBA" id="ARBA00004123"/>
    </source>
</evidence>
<dbReference type="Pfam" id="PF00096">
    <property type="entry name" value="zf-C2H2"/>
    <property type="match status" value="6"/>
</dbReference>
<dbReference type="InterPro" id="IPR046341">
    <property type="entry name" value="SET_dom_sf"/>
</dbReference>
<protein>
    <submittedName>
        <fullName evidence="16">PRDM7/9A</fullName>
    </submittedName>
</protein>
<feature type="region of interest" description="Disordered" evidence="13">
    <location>
        <begin position="157"/>
        <end position="202"/>
    </location>
</feature>
<feature type="non-terminal residue" evidence="16">
    <location>
        <position position="1"/>
    </location>
</feature>
<sequence length="409" mass="46658">IFKNDKARHFIDAKDVSTSNWMRYVNCARHDSEQNLLAFQYMGNIYYKTIMPVQSCEELLVWYGDEYGNELGIKKLAIQDQVMDFQKDDRKPTIYQLLRNPDIKGYECDHCGRLFSEEEYLLIHKWSKHRVRLSMDYVCKVCSKRFATNARLQEHCSRSHKPKDSKAQEVEKQPVSLVSSEKESVSKGSSSERLSVPSDSLEEALKTQNNAAGRHVCCICRKSFPSGSKLAVHMRTHSGERPYICNVCGKGFAVQTNLKNHMRTHSGERPYTCNVCGKGFAEKGHLTGHMRIHSGEKPYTCNVCGKGFTQLPHLSAHMRTHSGEKPYTCNVCGKGFSRQFSLNTHMRTHSGERPFTCNVCGKGFTVQTNLRIHMRTHSGERPYTCNVCGKGFICSSQLNQHVRTKHVEQ</sequence>
<evidence type="ECO:0000256" key="13">
    <source>
        <dbReference type="SAM" id="MobiDB-lite"/>
    </source>
</evidence>
<dbReference type="SUPFAM" id="SSF57667">
    <property type="entry name" value="beta-beta-alpha zinc fingers"/>
    <property type="match status" value="5"/>
</dbReference>
<dbReference type="PANTHER" id="PTHR24393:SF34">
    <property type="entry name" value="PR_SET DOMAIN 13"/>
    <property type="match status" value="1"/>
</dbReference>
<dbReference type="Pfam" id="PF13894">
    <property type="entry name" value="zf-C2H2_4"/>
    <property type="match status" value="1"/>
</dbReference>
<dbReference type="Gene3D" id="2.170.270.10">
    <property type="entry name" value="SET domain"/>
    <property type="match status" value="1"/>
</dbReference>
<evidence type="ECO:0000256" key="7">
    <source>
        <dbReference type="ARBA" id="ARBA00022843"/>
    </source>
</evidence>
<dbReference type="GO" id="GO:0001228">
    <property type="term" value="F:DNA-binding transcription activator activity, RNA polymerase II-specific"/>
    <property type="evidence" value="ECO:0007669"/>
    <property type="project" value="TreeGrafter"/>
</dbReference>
<feature type="compositionally biased region" description="Basic and acidic residues" evidence="13">
    <location>
        <begin position="157"/>
        <end position="172"/>
    </location>
</feature>
<keyword evidence="9" id="KW-0238">DNA-binding</keyword>
<evidence type="ECO:0000256" key="11">
    <source>
        <dbReference type="ARBA" id="ARBA00023242"/>
    </source>
</evidence>
<dbReference type="Pfam" id="PF13912">
    <property type="entry name" value="zf-C2H2_6"/>
    <property type="match status" value="1"/>
</dbReference>
<dbReference type="Pfam" id="PF21549">
    <property type="entry name" value="PRDM2_PR"/>
    <property type="match status" value="1"/>
</dbReference>
<feature type="domain" description="C2H2-type" evidence="14">
    <location>
        <begin position="299"/>
        <end position="326"/>
    </location>
</feature>
<organism evidence="16">
    <name type="scientific">Platynereis dumerilii</name>
    <name type="common">Dumeril's clam worm</name>
    <dbReference type="NCBI Taxonomy" id="6359"/>
    <lineage>
        <taxon>Eukaryota</taxon>
        <taxon>Metazoa</taxon>
        <taxon>Spiralia</taxon>
        <taxon>Lophotrochozoa</taxon>
        <taxon>Annelida</taxon>
        <taxon>Polychaeta</taxon>
        <taxon>Errantia</taxon>
        <taxon>Phyllodocida</taxon>
        <taxon>Nereididae</taxon>
        <taxon>Platynereis</taxon>
    </lineage>
</organism>
<feature type="domain" description="C2H2-type" evidence="14">
    <location>
        <begin position="271"/>
        <end position="298"/>
    </location>
</feature>
<feature type="domain" description="C2H2-type" evidence="14">
    <location>
        <begin position="383"/>
        <end position="409"/>
    </location>
</feature>
<dbReference type="Gene3D" id="3.30.160.60">
    <property type="entry name" value="Classic Zinc Finger"/>
    <property type="match status" value="8"/>
</dbReference>
<keyword evidence="6" id="KW-0862">Zinc</keyword>
<comment type="subcellular location">
    <subcellularLocation>
        <location evidence="1">Nucleus</location>
    </subcellularLocation>
</comment>
<dbReference type="AlphaFoldDB" id="A0A0D6E2D7"/>
<keyword evidence="2" id="KW-1017">Isopeptide bond</keyword>
<proteinExistence type="evidence at transcript level"/>
<keyword evidence="7" id="KW-0832">Ubl conjugation</keyword>
<dbReference type="InterPro" id="IPR013087">
    <property type="entry name" value="Znf_C2H2_type"/>
</dbReference>
<evidence type="ECO:0000313" key="16">
    <source>
        <dbReference type="EMBL" id="CEP16108.1"/>
    </source>
</evidence>
<dbReference type="GO" id="GO:0008270">
    <property type="term" value="F:zinc ion binding"/>
    <property type="evidence" value="ECO:0007669"/>
    <property type="project" value="UniProtKB-KW"/>
</dbReference>
<evidence type="ECO:0000256" key="4">
    <source>
        <dbReference type="ARBA" id="ARBA00022737"/>
    </source>
</evidence>
<dbReference type="InterPro" id="IPR001214">
    <property type="entry name" value="SET_dom"/>
</dbReference>
<name>A0A0D6E2D7_PLADU</name>
<dbReference type="FunFam" id="3.30.160.60:FF:000624">
    <property type="entry name" value="zinc finger protein 697"/>
    <property type="match status" value="2"/>
</dbReference>
<keyword evidence="4" id="KW-0677">Repeat</keyword>
<evidence type="ECO:0000256" key="8">
    <source>
        <dbReference type="ARBA" id="ARBA00023015"/>
    </source>
</evidence>
<evidence type="ECO:0000256" key="9">
    <source>
        <dbReference type="ARBA" id="ARBA00023125"/>
    </source>
</evidence>
<dbReference type="GO" id="GO:0005634">
    <property type="term" value="C:nucleus"/>
    <property type="evidence" value="ECO:0007669"/>
    <property type="project" value="UniProtKB-SubCell"/>
</dbReference>
<dbReference type="GO" id="GO:0000978">
    <property type="term" value="F:RNA polymerase II cis-regulatory region sequence-specific DNA binding"/>
    <property type="evidence" value="ECO:0007669"/>
    <property type="project" value="TreeGrafter"/>
</dbReference>
<keyword evidence="10" id="KW-0804">Transcription</keyword>
<evidence type="ECO:0000256" key="2">
    <source>
        <dbReference type="ARBA" id="ARBA00022499"/>
    </source>
</evidence>
<dbReference type="PROSITE" id="PS50280">
    <property type="entry name" value="SET"/>
    <property type="match status" value="1"/>
</dbReference>
<feature type="domain" description="C2H2-type" evidence="14">
    <location>
        <begin position="106"/>
        <end position="129"/>
    </location>
</feature>
<evidence type="ECO:0000256" key="3">
    <source>
        <dbReference type="ARBA" id="ARBA00022723"/>
    </source>
</evidence>
<dbReference type="PROSITE" id="PS00028">
    <property type="entry name" value="ZINC_FINGER_C2H2_1"/>
    <property type="match status" value="9"/>
</dbReference>
<evidence type="ECO:0000256" key="12">
    <source>
        <dbReference type="PROSITE-ProRule" id="PRU00042"/>
    </source>
</evidence>
<dbReference type="FunFam" id="3.30.160.60:FF:000690">
    <property type="entry name" value="Zinc finger protein 354C"/>
    <property type="match status" value="1"/>
</dbReference>
<feature type="domain" description="C2H2-type" evidence="14">
    <location>
        <begin position="215"/>
        <end position="242"/>
    </location>
</feature>
<feature type="compositionally biased region" description="Low complexity" evidence="13">
    <location>
        <begin position="186"/>
        <end position="196"/>
    </location>
</feature>
<keyword evidence="8" id="KW-0805">Transcription regulation</keyword>
<reference evidence="16" key="1">
    <citation type="submission" date="2015-02" db="EMBL/GenBank/DDBJ databases">
        <title>Evolution of Prdm genes in animals: insights from comparative genomics.</title>
        <authorList>
            <person name="Vervoort M."/>
            <person name="Meulemeester D."/>
            <person name="Behague J."/>
            <person name="Kerner P."/>
        </authorList>
    </citation>
    <scope>NUCLEOTIDE SEQUENCE</scope>
    <source>
        <tissue evidence="16">Whole organism</tissue>
    </source>
</reference>
<dbReference type="PANTHER" id="PTHR24393">
    <property type="entry name" value="ZINC FINGER PROTEIN"/>
    <property type="match status" value="1"/>
</dbReference>
<evidence type="ECO:0000259" key="15">
    <source>
        <dbReference type="PROSITE" id="PS50280"/>
    </source>
</evidence>
<feature type="domain" description="C2H2-type" evidence="14">
    <location>
        <begin position="327"/>
        <end position="354"/>
    </location>
</feature>
<feature type="domain" description="C2H2-type" evidence="14">
    <location>
        <begin position="137"/>
        <end position="165"/>
    </location>
</feature>
<keyword evidence="5 12" id="KW-0863">Zinc-finger</keyword>
<keyword evidence="11" id="KW-0539">Nucleus</keyword>